<organism evidence="9 10">
    <name type="scientific">Scylla paramamosain</name>
    <name type="common">Mud crab</name>
    <dbReference type="NCBI Taxonomy" id="85552"/>
    <lineage>
        <taxon>Eukaryota</taxon>
        <taxon>Metazoa</taxon>
        <taxon>Ecdysozoa</taxon>
        <taxon>Arthropoda</taxon>
        <taxon>Crustacea</taxon>
        <taxon>Multicrustacea</taxon>
        <taxon>Malacostraca</taxon>
        <taxon>Eumalacostraca</taxon>
        <taxon>Eucarida</taxon>
        <taxon>Decapoda</taxon>
        <taxon>Pleocyemata</taxon>
        <taxon>Brachyura</taxon>
        <taxon>Eubrachyura</taxon>
        <taxon>Portunoidea</taxon>
        <taxon>Portunidae</taxon>
        <taxon>Portuninae</taxon>
        <taxon>Scylla</taxon>
    </lineage>
</organism>
<dbReference type="Gene3D" id="1.25.10.10">
    <property type="entry name" value="Leucine-rich Repeat Variant"/>
    <property type="match status" value="3"/>
</dbReference>
<dbReference type="Proteomes" id="UP001487740">
    <property type="component" value="Unassembled WGS sequence"/>
</dbReference>
<keyword evidence="6" id="KW-0963">Cytoplasm</keyword>
<keyword evidence="6" id="KW-0206">Cytoskeleton</keyword>
<dbReference type="GO" id="GO:0016226">
    <property type="term" value="P:iron-sulfur cluster assembly"/>
    <property type="evidence" value="ECO:0007669"/>
    <property type="project" value="UniProtKB-UniRule"/>
</dbReference>
<comment type="function">
    <text evidence="6">Key component of the cytosolic iron-sulfur protein assembly (CIA) complex, a multiprotein complex that mediates the incorporation of iron-sulfur cluster into apoproteins specifically involved in DNA metabolism and genomic integrity. In the CIA complex, MMS19 acts as an adapter between early-acting CIA components and a subset of cellular target iron-sulfur proteins.</text>
</comment>
<comment type="caution">
    <text evidence="9">The sequence shown here is derived from an EMBL/GenBank/DDBJ whole genome shotgun (WGS) entry which is preliminary data.</text>
</comment>
<dbReference type="InterPro" id="IPR039920">
    <property type="entry name" value="MMS19"/>
</dbReference>
<evidence type="ECO:0000256" key="4">
    <source>
        <dbReference type="ARBA" id="ARBA00023242"/>
    </source>
</evidence>
<evidence type="ECO:0000313" key="9">
    <source>
        <dbReference type="EMBL" id="KAK8387880.1"/>
    </source>
</evidence>
<dbReference type="GO" id="GO:0005634">
    <property type="term" value="C:nucleus"/>
    <property type="evidence" value="ECO:0007669"/>
    <property type="project" value="UniProtKB-SubCell"/>
</dbReference>
<accession>A0AAW0TJI8</accession>
<protein>
    <recommendedName>
        <fullName evidence="6">MMS19 nucleotide excision repair protein</fullName>
    </recommendedName>
</protein>
<dbReference type="InterPro" id="IPR011989">
    <property type="entry name" value="ARM-like"/>
</dbReference>
<dbReference type="SUPFAM" id="SSF48371">
    <property type="entry name" value="ARM repeat"/>
    <property type="match status" value="2"/>
</dbReference>
<comment type="subunit">
    <text evidence="6">Component of the CIA complex.</text>
</comment>
<keyword evidence="4 6" id="KW-0539">Nucleus</keyword>
<dbReference type="Pfam" id="PF14500">
    <property type="entry name" value="MMS19_N"/>
    <property type="match status" value="1"/>
</dbReference>
<dbReference type="InterPro" id="IPR016024">
    <property type="entry name" value="ARM-type_fold"/>
</dbReference>
<dbReference type="Pfam" id="PF12460">
    <property type="entry name" value="MMS19_C"/>
    <property type="match status" value="1"/>
</dbReference>
<comment type="similarity">
    <text evidence="2 6">Belongs to the MET18/MMS19 family.</text>
</comment>
<feature type="domain" description="MMS19 C-terminal" evidence="7">
    <location>
        <begin position="541"/>
        <end position="973"/>
    </location>
</feature>
<keyword evidence="6" id="KW-0234">DNA repair</keyword>
<keyword evidence="6" id="KW-0227">DNA damage</keyword>
<name>A0AAW0TJI8_SCYPA</name>
<dbReference type="InterPro" id="IPR024687">
    <property type="entry name" value="MMS19_C"/>
</dbReference>
<evidence type="ECO:0000256" key="6">
    <source>
        <dbReference type="RuleBase" id="RU367072"/>
    </source>
</evidence>
<gene>
    <name evidence="9" type="ORF">O3P69_020061</name>
</gene>
<dbReference type="EMBL" id="JARAKH010000029">
    <property type="protein sequence ID" value="KAK8387880.1"/>
    <property type="molecule type" value="Genomic_DNA"/>
</dbReference>
<evidence type="ECO:0000256" key="3">
    <source>
        <dbReference type="ARBA" id="ARBA00022737"/>
    </source>
</evidence>
<dbReference type="InterPro" id="IPR029240">
    <property type="entry name" value="MMS19_N"/>
</dbReference>
<feature type="domain" description="MMS19 N-terminal" evidence="8">
    <location>
        <begin position="43"/>
        <end position="304"/>
    </location>
</feature>
<keyword evidence="3" id="KW-0677">Repeat</keyword>
<comment type="subcellular location">
    <subcellularLocation>
        <location evidence="6">Cytoplasm</location>
        <location evidence="6">Cytoskeleton</location>
        <location evidence="6">Spindle</location>
    </subcellularLocation>
    <subcellularLocation>
        <location evidence="1 6">Nucleus</location>
    </subcellularLocation>
</comment>
<evidence type="ECO:0000313" key="10">
    <source>
        <dbReference type="Proteomes" id="UP001487740"/>
    </source>
</evidence>
<dbReference type="PANTHER" id="PTHR12891:SF0">
    <property type="entry name" value="MMS19 NUCLEOTIDE EXCISION REPAIR PROTEIN HOMOLOG"/>
    <property type="match status" value="1"/>
</dbReference>
<dbReference type="InterPro" id="IPR021133">
    <property type="entry name" value="HEAT_type_2"/>
</dbReference>
<evidence type="ECO:0000259" key="8">
    <source>
        <dbReference type="Pfam" id="PF14500"/>
    </source>
</evidence>
<evidence type="ECO:0000256" key="1">
    <source>
        <dbReference type="ARBA" id="ARBA00004123"/>
    </source>
</evidence>
<sequence>MAPASFLLQRLKSLPESSEDVDSLVRDIAPGVCGREVTLQEVVEALGPSLTHERPREREVGTQFLAGVLGELPPAYLNPAEASFMTAFLVDRLRDHHTVQPAVFLSCLALVKQEKLRDAEVQSLVEGIFREVQVQSHTVSDRRTVYSFLKYCLCNRASALKELGLSLLPGLVAAIEGESDPRNLLVVFSLVTALIQSGLTLQPFVEELFEVVAAYFPIEFVPPRGDPYAIQVEDLVLGLRRVLASTPLFAPYCLPLLQEKLDSDLTSAKLDSLHTLVACCEVYGAEDVHPHTRPLWGSLRREVMDGANKDVEEAALSALTAVVHVLEVGLTTAASRAAAATLIEAAVAECECHLRAPEQRLMWPSTRLLVALVVAAPGPAATITSKVVPQLASQCLKSDGTALAHQNTLSSLAMVLEAATKHPHLLLEDGHLSQLAGPVWEAFHHGLSSDEGPQVQTATLASLPPVFPALPSSHLQQAAQELTALLLDPSSSPSLREGIKKCLVRLGQQKPEVILKHALPPLLETLRTGTNPSSGESEVQVLESLASLACSKAVLAPVLTEMWKCAQTLLTDGPLECFHCYLSTIAKMVKSSLKDNESQQFLLEEWRGTQQILTMIIRLIQHSHPPHTPALLCLATILRSLIASESTPQALVQHLVTLAVHGTEEDSGGADTLLLPDSTPEMKRLLTTPLDYTDPSGSNMLYALEAVVSGAQNLSEELTCVLQLLRKVRVFGASTGDAELREVAVLLHAAAINKLQQDSQLSQAEEEAQADVEADLDPAQPKEKRLAALLVTTWTCKALVVRGSNLQQWWTKKLLNLLEDPELGVATARSFETVVKEHPYALSPACHARTRLLHRQRFFEGVVRPLVDTFSTSKGSLKTCCQVALCSLMPHLPQPILAPHVDKVLPVVLQGVTKNEGQVVVESVVETLASLLQHSPAPATQHLSFLLPALLSLTTNQPMAVRTKALECLDALATLPTTSLLPYRDDVLQGLKAALDDHKRVVRHAAASTRTVWIMVGAPGGS</sequence>
<dbReference type="GO" id="GO:0097361">
    <property type="term" value="C:cytosolic [4Fe-4S] assembly targeting complex"/>
    <property type="evidence" value="ECO:0007669"/>
    <property type="project" value="UniProtKB-UniRule"/>
</dbReference>
<evidence type="ECO:0000256" key="5">
    <source>
        <dbReference type="PROSITE-ProRule" id="PRU00103"/>
    </source>
</evidence>
<reference evidence="9 10" key="1">
    <citation type="submission" date="2023-03" db="EMBL/GenBank/DDBJ databases">
        <title>High-quality genome of Scylla paramamosain provides insights in environmental adaptation.</title>
        <authorList>
            <person name="Zhang L."/>
        </authorList>
    </citation>
    <scope>NUCLEOTIDE SEQUENCE [LARGE SCALE GENOMIC DNA]</scope>
    <source>
        <strain evidence="9">LZ_2023a</strain>
        <tissue evidence="9">Muscle</tissue>
    </source>
</reference>
<evidence type="ECO:0000256" key="2">
    <source>
        <dbReference type="ARBA" id="ARBA00009340"/>
    </source>
</evidence>
<dbReference type="GO" id="GO:0051604">
    <property type="term" value="P:protein maturation"/>
    <property type="evidence" value="ECO:0007669"/>
    <property type="project" value="UniProtKB-UniRule"/>
</dbReference>
<dbReference type="GO" id="GO:0005819">
    <property type="term" value="C:spindle"/>
    <property type="evidence" value="ECO:0007669"/>
    <property type="project" value="UniProtKB-SubCell"/>
</dbReference>
<feature type="repeat" description="HEAT" evidence="5">
    <location>
        <begin position="946"/>
        <end position="981"/>
    </location>
</feature>
<evidence type="ECO:0000259" key="7">
    <source>
        <dbReference type="Pfam" id="PF12460"/>
    </source>
</evidence>
<dbReference type="PROSITE" id="PS50077">
    <property type="entry name" value="HEAT_REPEAT"/>
    <property type="match status" value="1"/>
</dbReference>
<dbReference type="PANTHER" id="PTHR12891">
    <property type="entry name" value="DNA REPAIR/TRANSCRIPTION PROTEIN MET18/MMS19"/>
    <property type="match status" value="1"/>
</dbReference>
<dbReference type="AlphaFoldDB" id="A0AAW0TJI8"/>
<keyword evidence="10" id="KW-1185">Reference proteome</keyword>
<dbReference type="GO" id="GO:0006281">
    <property type="term" value="P:DNA repair"/>
    <property type="evidence" value="ECO:0007669"/>
    <property type="project" value="UniProtKB-UniRule"/>
</dbReference>
<proteinExistence type="inferred from homology"/>